<dbReference type="InterPro" id="IPR013737">
    <property type="entry name" value="Bac_rhamnosid_N"/>
</dbReference>
<sequence length="141" mass="15237">MRQHPAYSVDVVPAPGWTSYRHRHRYQTFDVTGLLRPGPNVWGAHLADGWYRGLLGFNGGTRNLYGSHTGLFAELHITYADGTTHIVTTGPGWRAGIGPVVASGLYEGETYDARLGQPGWSAPGFDDSAPGLSGPCHFATR</sequence>
<dbReference type="Gene3D" id="2.60.120.260">
    <property type="entry name" value="Galactose-binding domain-like"/>
    <property type="match status" value="1"/>
</dbReference>
<dbReference type="PANTHER" id="PTHR33307:SF6">
    <property type="entry name" value="ALPHA-RHAMNOSIDASE (EUROFUNG)-RELATED"/>
    <property type="match status" value="1"/>
</dbReference>
<dbReference type="Pfam" id="PF08531">
    <property type="entry name" value="Bac_rhamnosid_N"/>
    <property type="match status" value="1"/>
</dbReference>
<evidence type="ECO:0000259" key="1">
    <source>
        <dbReference type="Pfam" id="PF08531"/>
    </source>
</evidence>
<dbReference type="RefSeq" id="WP_232652636.1">
    <property type="nucleotide sequence ID" value="NZ_JAJSBI010000021.1"/>
</dbReference>
<dbReference type="EMBL" id="JAJSBI010000021">
    <property type="protein sequence ID" value="MCD9878423.1"/>
    <property type="molecule type" value="Genomic_DNA"/>
</dbReference>
<evidence type="ECO:0000313" key="2">
    <source>
        <dbReference type="EMBL" id="MCD9878423.1"/>
    </source>
</evidence>
<dbReference type="Proteomes" id="UP001108029">
    <property type="component" value="Unassembled WGS sequence"/>
</dbReference>
<accession>A0A9Q3VW16</accession>
<dbReference type="AlphaFoldDB" id="A0A9Q3VW16"/>
<comment type="caution">
    <text evidence="2">The sequence shown here is derived from an EMBL/GenBank/DDBJ whole genome shotgun (WGS) entry which is preliminary data.</text>
</comment>
<organism evidence="2 3">
    <name type="scientific">Streptomyces guryensis</name>
    <dbReference type="NCBI Taxonomy" id="2886947"/>
    <lineage>
        <taxon>Bacteria</taxon>
        <taxon>Bacillati</taxon>
        <taxon>Actinomycetota</taxon>
        <taxon>Actinomycetes</taxon>
        <taxon>Kitasatosporales</taxon>
        <taxon>Streptomycetaceae</taxon>
        <taxon>Streptomyces</taxon>
    </lineage>
</organism>
<name>A0A9Q3VW16_9ACTN</name>
<dbReference type="PANTHER" id="PTHR33307">
    <property type="entry name" value="ALPHA-RHAMNOSIDASE (EUROFUNG)"/>
    <property type="match status" value="1"/>
</dbReference>
<dbReference type="InterPro" id="IPR016007">
    <property type="entry name" value="Alpha_rhamnosid"/>
</dbReference>
<protein>
    <submittedName>
        <fullName evidence="2">Alpha-L-rhamnosidase N-terminal domain-containing protein</fullName>
    </submittedName>
</protein>
<keyword evidence="3" id="KW-1185">Reference proteome</keyword>
<gene>
    <name evidence="2" type="ORF">LJ657_33400</name>
</gene>
<evidence type="ECO:0000313" key="3">
    <source>
        <dbReference type="Proteomes" id="UP001108029"/>
    </source>
</evidence>
<proteinExistence type="predicted"/>
<feature type="domain" description="Bacterial alpha-L-rhamnosidase N-terminal" evidence="1">
    <location>
        <begin position="14"/>
        <end position="128"/>
    </location>
</feature>
<reference evidence="2" key="1">
    <citation type="submission" date="2021-12" db="EMBL/GenBank/DDBJ databases">
        <authorList>
            <person name="Lee J.-H."/>
            <person name="Kim S.-B."/>
        </authorList>
    </citation>
    <scope>NUCLEOTIDE SEQUENCE</scope>
    <source>
        <strain evidence="2">NR30</strain>
    </source>
</reference>